<keyword evidence="6" id="KW-0472">Membrane</keyword>
<dbReference type="Proteomes" id="UP001485459">
    <property type="component" value="Chromosome"/>
</dbReference>
<accession>A0ABZ2YSS7</accession>
<keyword evidence="6" id="KW-0812">Transmembrane</keyword>
<dbReference type="SMART" id="SM00228">
    <property type="entry name" value="PDZ"/>
    <property type="match status" value="1"/>
</dbReference>
<dbReference type="SUPFAM" id="SSF52096">
    <property type="entry name" value="ClpP/crotonase"/>
    <property type="match status" value="1"/>
</dbReference>
<dbReference type="Pfam" id="PF13180">
    <property type="entry name" value="PDZ_2"/>
    <property type="match status" value="1"/>
</dbReference>
<dbReference type="PANTHER" id="PTHR32060">
    <property type="entry name" value="TAIL-SPECIFIC PROTEASE"/>
    <property type="match status" value="1"/>
</dbReference>
<dbReference type="Pfam" id="PF03572">
    <property type="entry name" value="Peptidase_S41"/>
    <property type="match status" value="1"/>
</dbReference>
<evidence type="ECO:0000256" key="5">
    <source>
        <dbReference type="RuleBase" id="RU004404"/>
    </source>
</evidence>
<keyword evidence="3 5" id="KW-0378">Hydrolase</keyword>
<dbReference type="InterPro" id="IPR004447">
    <property type="entry name" value="Peptidase_S41A"/>
</dbReference>
<evidence type="ECO:0000313" key="8">
    <source>
        <dbReference type="EMBL" id="WZN42849.1"/>
    </source>
</evidence>
<dbReference type="Gene3D" id="3.90.226.10">
    <property type="entry name" value="2-enoyl-CoA Hydratase, Chain A, domain 1"/>
    <property type="match status" value="1"/>
</dbReference>
<dbReference type="InterPro" id="IPR036034">
    <property type="entry name" value="PDZ_sf"/>
</dbReference>
<dbReference type="EMBL" id="CP149822">
    <property type="protein sequence ID" value="WZN42849.1"/>
    <property type="molecule type" value="Genomic_DNA"/>
</dbReference>
<sequence>MSDNRRLKVWLPLMFAFALALGMYLGHKMPAARNSDSVSFFLNKRSSLQEVLDLLKYNYVDTLDVATIQEEAIEGLLSHLDPHSVYIPPADVQEVNEDLDGNFEGIGVEFNIIRDTVNILSVIAGGPSDAAGVLTGDKILKVNDSVNVAGKNITAEDIRKLLRGPRNSQVKTQMLRGAKQLDITITRGVIPLNSVDAAYMTAPGVGYIKISKFAATTYTEFLEAARKLEKQGMKKLVIDLRQNGGGLLDAATRLADEVLDGNKLIVYTQGKNSPRQDYTCSRPGVFEKGDLAILIDEGSASASEVLAGAVQDWDRGIIIGRRSFGKGLVQEPFELDNGATLRLTIARYYLPSNRSIQKSYDNGREAYDEDIANRYNHGEFLNGDSIRPVDSSLKFRKPGPSGAIVYGGGGITPDVFIPFDTTRYSELLTGLYNRNVFGDYVYQYYTANATEFSGFKDASAFNREWNVSDAMMAGFRALAAEEGVNMSRATAKDNEEIRLRIKALLARQRWRSEGFYEVSNAGDPAIEAAIKKLSTENN</sequence>
<dbReference type="SMART" id="SM00245">
    <property type="entry name" value="TSPc"/>
    <property type="match status" value="1"/>
</dbReference>
<comment type="similarity">
    <text evidence="1 5">Belongs to the peptidase S41A family.</text>
</comment>
<dbReference type="InterPro" id="IPR005151">
    <property type="entry name" value="Tail-specific_protease"/>
</dbReference>
<organism evidence="8 9">
    <name type="scientific">Chitinophaga pollutisoli</name>
    <dbReference type="NCBI Taxonomy" id="3133966"/>
    <lineage>
        <taxon>Bacteria</taxon>
        <taxon>Pseudomonadati</taxon>
        <taxon>Bacteroidota</taxon>
        <taxon>Chitinophagia</taxon>
        <taxon>Chitinophagales</taxon>
        <taxon>Chitinophagaceae</taxon>
        <taxon>Chitinophaga</taxon>
    </lineage>
</organism>
<proteinExistence type="inferred from homology"/>
<evidence type="ECO:0000256" key="4">
    <source>
        <dbReference type="ARBA" id="ARBA00022825"/>
    </source>
</evidence>
<evidence type="ECO:0000256" key="3">
    <source>
        <dbReference type="ARBA" id="ARBA00022801"/>
    </source>
</evidence>
<feature type="transmembrane region" description="Helical" evidence="6">
    <location>
        <begin position="7"/>
        <end position="26"/>
    </location>
</feature>
<keyword evidence="4 5" id="KW-0720">Serine protease</keyword>
<dbReference type="CDD" id="cd06782">
    <property type="entry name" value="cpPDZ_CPP-like"/>
    <property type="match status" value="1"/>
</dbReference>
<dbReference type="PROSITE" id="PS50106">
    <property type="entry name" value="PDZ"/>
    <property type="match status" value="1"/>
</dbReference>
<evidence type="ECO:0000256" key="1">
    <source>
        <dbReference type="ARBA" id="ARBA00009179"/>
    </source>
</evidence>
<name>A0ABZ2YSS7_9BACT</name>
<feature type="domain" description="PDZ" evidence="7">
    <location>
        <begin position="92"/>
        <end position="163"/>
    </location>
</feature>
<gene>
    <name evidence="8" type="ORF">WJU16_07350</name>
</gene>
<protein>
    <submittedName>
        <fullName evidence="8">S41 family peptidase</fullName>
    </submittedName>
</protein>
<keyword evidence="9" id="KW-1185">Reference proteome</keyword>
<keyword evidence="2 5" id="KW-0645">Protease</keyword>
<dbReference type="RefSeq" id="WP_341837676.1">
    <property type="nucleotide sequence ID" value="NZ_CP149822.1"/>
</dbReference>
<dbReference type="Gene3D" id="3.30.750.44">
    <property type="match status" value="1"/>
</dbReference>
<dbReference type="SUPFAM" id="SSF50156">
    <property type="entry name" value="PDZ domain-like"/>
    <property type="match status" value="1"/>
</dbReference>
<dbReference type="Gene3D" id="2.30.42.10">
    <property type="match status" value="1"/>
</dbReference>
<reference evidence="9" key="1">
    <citation type="submission" date="2024-03" db="EMBL/GenBank/DDBJ databases">
        <title>Chitinophaga horti sp. nov., isolated from garden soil.</title>
        <authorList>
            <person name="Lee D.S."/>
            <person name="Han D.M."/>
            <person name="Baek J.H."/>
            <person name="Choi D.G."/>
            <person name="Jeon J.H."/>
            <person name="Jeon C.O."/>
        </authorList>
    </citation>
    <scope>NUCLEOTIDE SEQUENCE [LARGE SCALE GENOMIC DNA]</scope>
    <source>
        <strain evidence="9">GPA1</strain>
    </source>
</reference>
<dbReference type="PANTHER" id="PTHR32060:SF30">
    <property type="entry name" value="CARBOXY-TERMINAL PROCESSING PROTEASE CTPA"/>
    <property type="match status" value="1"/>
</dbReference>
<dbReference type="InterPro" id="IPR029045">
    <property type="entry name" value="ClpP/crotonase-like_dom_sf"/>
</dbReference>
<evidence type="ECO:0000256" key="2">
    <source>
        <dbReference type="ARBA" id="ARBA00022670"/>
    </source>
</evidence>
<evidence type="ECO:0000259" key="7">
    <source>
        <dbReference type="PROSITE" id="PS50106"/>
    </source>
</evidence>
<evidence type="ECO:0000256" key="6">
    <source>
        <dbReference type="SAM" id="Phobius"/>
    </source>
</evidence>
<evidence type="ECO:0000313" key="9">
    <source>
        <dbReference type="Proteomes" id="UP001485459"/>
    </source>
</evidence>
<keyword evidence="6" id="KW-1133">Transmembrane helix</keyword>
<dbReference type="CDD" id="cd07560">
    <property type="entry name" value="Peptidase_S41_CPP"/>
    <property type="match status" value="1"/>
</dbReference>
<dbReference type="InterPro" id="IPR001478">
    <property type="entry name" value="PDZ"/>
</dbReference>
<dbReference type="NCBIfam" id="TIGR00225">
    <property type="entry name" value="prc"/>
    <property type="match status" value="1"/>
</dbReference>